<comment type="caution">
    <text evidence="8">The sequence shown here is derived from an EMBL/GenBank/DDBJ whole genome shotgun (WGS) entry which is preliminary data.</text>
</comment>
<dbReference type="SUPFAM" id="SSF46894">
    <property type="entry name" value="C-terminal effector domain of the bipartite response regulators"/>
    <property type="match status" value="1"/>
</dbReference>
<accession>A0A4Z1DXI3</accession>
<evidence type="ECO:0000313" key="8">
    <source>
        <dbReference type="EMBL" id="TGO04304.1"/>
    </source>
</evidence>
<dbReference type="InterPro" id="IPR001789">
    <property type="entry name" value="Sig_transdc_resp-reg_receiver"/>
</dbReference>
<evidence type="ECO:0000259" key="6">
    <source>
        <dbReference type="PROSITE" id="PS50043"/>
    </source>
</evidence>
<keyword evidence="1 5" id="KW-0597">Phosphoprotein</keyword>
<dbReference type="InterPro" id="IPR000792">
    <property type="entry name" value="Tscrpt_reg_LuxR_C"/>
</dbReference>
<evidence type="ECO:0000313" key="9">
    <source>
        <dbReference type="Proteomes" id="UP000297318"/>
    </source>
</evidence>
<dbReference type="Pfam" id="PF00196">
    <property type="entry name" value="GerE"/>
    <property type="match status" value="1"/>
</dbReference>
<evidence type="ECO:0000256" key="1">
    <source>
        <dbReference type="ARBA" id="ARBA00022553"/>
    </source>
</evidence>
<name>A0A4Z1DXI3_9MICO</name>
<keyword evidence="2" id="KW-0805">Transcription regulation</keyword>
<dbReference type="Gene3D" id="3.40.50.2300">
    <property type="match status" value="1"/>
</dbReference>
<dbReference type="PRINTS" id="PR00038">
    <property type="entry name" value="HTHLUXR"/>
</dbReference>
<proteinExistence type="predicted"/>
<dbReference type="SMART" id="SM00421">
    <property type="entry name" value="HTH_LUXR"/>
    <property type="match status" value="1"/>
</dbReference>
<dbReference type="Pfam" id="PF00072">
    <property type="entry name" value="Response_reg"/>
    <property type="match status" value="1"/>
</dbReference>
<keyword evidence="3" id="KW-0238">DNA-binding</keyword>
<dbReference type="SUPFAM" id="SSF52172">
    <property type="entry name" value="CheY-like"/>
    <property type="match status" value="1"/>
</dbReference>
<gene>
    <name evidence="8" type="ORF">SERN_1897</name>
</gene>
<feature type="domain" description="Response regulatory" evidence="7">
    <location>
        <begin position="6"/>
        <end position="122"/>
    </location>
</feature>
<dbReference type="CDD" id="cd17535">
    <property type="entry name" value="REC_NarL-like"/>
    <property type="match status" value="1"/>
</dbReference>
<dbReference type="InterPro" id="IPR058245">
    <property type="entry name" value="NreC/VraR/RcsB-like_REC"/>
</dbReference>
<evidence type="ECO:0000259" key="7">
    <source>
        <dbReference type="PROSITE" id="PS50110"/>
    </source>
</evidence>
<dbReference type="GO" id="GO:0006355">
    <property type="term" value="P:regulation of DNA-templated transcription"/>
    <property type="evidence" value="ECO:0007669"/>
    <property type="project" value="InterPro"/>
</dbReference>
<dbReference type="PROSITE" id="PS00622">
    <property type="entry name" value="HTH_LUXR_1"/>
    <property type="match status" value="1"/>
</dbReference>
<dbReference type="PANTHER" id="PTHR43214">
    <property type="entry name" value="TWO-COMPONENT RESPONSE REGULATOR"/>
    <property type="match status" value="1"/>
</dbReference>
<sequence length="210" mass="22170">MNEITSVMIVDDHEVVRRGIADVVSAADGLEVVAEAGTVADAARRGELLKPAVALVDLQLPDGTGIDVVRALAVSSPATRSIVLTSFDDDDAVAAAVEAGARAYVLKTVRGAEIVDVVRAVAAGRTLLDERTLTRRRQAHPDPTSSLTASESKVLDLVATGMTNRDIADALGLAEKTVKNHVTSMLAKLGLSRRTQVIAWVASQHSTTWR</sequence>
<dbReference type="PROSITE" id="PS50110">
    <property type="entry name" value="RESPONSE_REGULATORY"/>
    <property type="match status" value="1"/>
</dbReference>
<dbReference type="InterPro" id="IPR039420">
    <property type="entry name" value="WalR-like"/>
</dbReference>
<dbReference type="CDD" id="cd06170">
    <property type="entry name" value="LuxR_C_like"/>
    <property type="match status" value="1"/>
</dbReference>
<dbReference type="Proteomes" id="UP000297318">
    <property type="component" value="Unassembled WGS sequence"/>
</dbReference>
<dbReference type="PROSITE" id="PS50043">
    <property type="entry name" value="HTH_LUXR_2"/>
    <property type="match status" value="1"/>
</dbReference>
<keyword evidence="4" id="KW-0804">Transcription</keyword>
<dbReference type="GO" id="GO:0003677">
    <property type="term" value="F:DNA binding"/>
    <property type="evidence" value="ECO:0007669"/>
    <property type="project" value="UniProtKB-KW"/>
</dbReference>
<dbReference type="SMART" id="SM00448">
    <property type="entry name" value="REC"/>
    <property type="match status" value="1"/>
</dbReference>
<dbReference type="AlphaFoldDB" id="A0A4Z1DXI3"/>
<dbReference type="PANTHER" id="PTHR43214:SF24">
    <property type="entry name" value="TRANSCRIPTIONAL REGULATORY PROTEIN NARL-RELATED"/>
    <property type="match status" value="1"/>
</dbReference>
<evidence type="ECO:0000256" key="2">
    <source>
        <dbReference type="ARBA" id="ARBA00023015"/>
    </source>
</evidence>
<evidence type="ECO:0000256" key="4">
    <source>
        <dbReference type="ARBA" id="ARBA00023163"/>
    </source>
</evidence>
<organism evidence="8 9">
    <name type="scientific">Serinibacter arcticus</name>
    <dbReference type="NCBI Taxonomy" id="1655435"/>
    <lineage>
        <taxon>Bacteria</taxon>
        <taxon>Bacillati</taxon>
        <taxon>Actinomycetota</taxon>
        <taxon>Actinomycetes</taxon>
        <taxon>Micrococcales</taxon>
        <taxon>Beutenbergiaceae</taxon>
        <taxon>Serinibacter</taxon>
    </lineage>
</organism>
<reference evidence="8 9" key="1">
    <citation type="submission" date="2018-11" db="EMBL/GenBank/DDBJ databases">
        <title>Complete genome sequencing of the Actinobacteria Serinibacter sp. K3-2.</title>
        <authorList>
            <person name="Rakitin A.L."/>
            <person name="Beletsky A.V."/>
            <person name="Mardanov A.V."/>
            <person name="Ravin N.V."/>
            <person name="Gromova A.S."/>
            <person name="Filippova S.N."/>
            <person name="Gal'Chenko V.F."/>
        </authorList>
    </citation>
    <scope>NUCLEOTIDE SEQUENCE [LARGE SCALE GENOMIC DNA]</scope>
    <source>
        <strain evidence="8 9">K3-2</strain>
    </source>
</reference>
<dbReference type="InterPro" id="IPR016032">
    <property type="entry name" value="Sig_transdc_resp-reg_C-effctor"/>
</dbReference>
<feature type="modified residue" description="4-aspartylphosphate" evidence="5">
    <location>
        <position position="57"/>
    </location>
</feature>
<evidence type="ECO:0000256" key="3">
    <source>
        <dbReference type="ARBA" id="ARBA00023125"/>
    </source>
</evidence>
<dbReference type="InterPro" id="IPR011006">
    <property type="entry name" value="CheY-like_superfamily"/>
</dbReference>
<keyword evidence="9" id="KW-1185">Reference proteome</keyword>
<dbReference type="EMBL" id="RHPJ01000003">
    <property type="protein sequence ID" value="TGO04304.1"/>
    <property type="molecule type" value="Genomic_DNA"/>
</dbReference>
<dbReference type="OrthoDB" id="9808843at2"/>
<protein>
    <submittedName>
        <fullName evidence="8">Two component transcriptional regulator, LuxR family</fullName>
    </submittedName>
</protein>
<feature type="domain" description="HTH luxR-type" evidence="6">
    <location>
        <begin position="140"/>
        <end position="205"/>
    </location>
</feature>
<dbReference type="GO" id="GO:0000160">
    <property type="term" value="P:phosphorelay signal transduction system"/>
    <property type="evidence" value="ECO:0007669"/>
    <property type="project" value="InterPro"/>
</dbReference>
<evidence type="ECO:0000256" key="5">
    <source>
        <dbReference type="PROSITE-ProRule" id="PRU00169"/>
    </source>
</evidence>